<dbReference type="Proteomes" id="UP000289340">
    <property type="component" value="Chromosome 6"/>
</dbReference>
<dbReference type="PANTHER" id="PTHR35358:SF7">
    <property type="entry name" value="EXPRESSED PROTEIN"/>
    <property type="match status" value="1"/>
</dbReference>
<sequence length="399" mass="44422">MASNCVNLSNPYHQCTQACSQTTIKTSHSHINKNKTSGYGPSVTDAQLGKKINNKHNQNVRTYPGCPKASNPYHQCDHNCYKRLSDSGAPPPIKLDKKKKLGSKPEPPVLDSVPASKVGAIYLSDASSPISQYSEKKKVETENNEHVSPQTNIQAVKPVNNKDQPIKEGEQHVGNPMLTNDDEDKIASNKIVPISLPISESDDDESVMSSEGRLQVGRYQIKESFGSILQSILDKYGDIGESCQLESVAMRSYYIECVCFVVQELHNSSSIMQLSKSKVKELLAILKDVESAQLGVAWLRSALDELAQNIELINRHQEVEAQKDNSGRQVESLRQELETELESLAQKEQEVANIKTRIPEIRGRLSQLQLKSEELNRSMLSIKSKVHNLHIKSLVDELL</sequence>
<keyword evidence="4" id="KW-1185">Reference proteome</keyword>
<dbReference type="SMR" id="A0A445K2Q1"/>
<evidence type="ECO:0000313" key="4">
    <source>
        <dbReference type="Proteomes" id="UP000289340"/>
    </source>
</evidence>
<proteinExistence type="predicted"/>
<keyword evidence="1" id="KW-0175">Coiled coil</keyword>
<dbReference type="Pfam" id="PF05278">
    <property type="entry name" value="PEARLI-4"/>
    <property type="match status" value="1"/>
</dbReference>
<accession>A0A445K2Q1</accession>
<feature type="region of interest" description="Disordered" evidence="2">
    <location>
        <begin position="84"/>
        <end position="112"/>
    </location>
</feature>
<dbReference type="InterPro" id="IPR007942">
    <property type="entry name" value="PLipase-like"/>
</dbReference>
<dbReference type="AlphaFoldDB" id="A0A445K2Q1"/>
<evidence type="ECO:0000256" key="2">
    <source>
        <dbReference type="SAM" id="MobiDB-lite"/>
    </source>
</evidence>
<dbReference type="PANTHER" id="PTHR35358">
    <property type="entry name" value="OS06G0711100 PROTEIN"/>
    <property type="match status" value="1"/>
</dbReference>
<name>A0A445K2Q1_GLYSO</name>
<gene>
    <name evidence="3" type="ORF">D0Y65_013333</name>
</gene>
<protein>
    <submittedName>
        <fullName evidence="3">Uncharacterized protein</fullName>
    </submittedName>
</protein>
<reference evidence="3 4" key="1">
    <citation type="submission" date="2018-09" db="EMBL/GenBank/DDBJ databases">
        <title>A high-quality reference genome of wild soybean provides a powerful tool to mine soybean genomes.</title>
        <authorList>
            <person name="Xie M."/>
            <person name="Chung C.Y.L."/>
            <person name="Li M.-W."/>
            <person name="Wong F.-L."/>
            <person name="Chan T.-F."/>
            <person name="Lam H.-M."/>
        </authorList>
    </citation>
    <scope>NUCLEOTIDE SEQUENCE [LARGE SCALE GENOMIC DNA]</scope>
    <source>
        <strain evidence="4">cv. W05</strain>
        <tissue evidence="3">Hypocotyl of etiolated seedlings</tissue>
    </source>
</reference>
<feature type="coiled-coil region" evidence="1">
    <location>
        <begin position="316"/>
        <end position="357"/>
    </location>
</feature>
<comment type="caution">
    <text evidence="3">The sequence shown here is derived from an EMBL/GenBank/DDBJ whole genome shotgun (WGS) entry which is preliminary data.</text>
</comment>
<organism evidence="3 4">
    <name type="scientific">Glycine soja</name>
    <name type="common">Wild soybean</name>
    <dbReference type="NCBI Taxonomy" id="3848"/>
    <lineage>
        <taxon>Eukaryota</taxon>
        <taxon>Viridiplantae</taxon>
        <taxon>Streptophyta</taxon>
        <taxon>Embryophyta</taxon>
        <taxon>Tracheophyta</taxon>
        <taxon>Spermatophyta</taxon>
        <taxon>Magnoliopsida</taxon>
        <taxon>eudicotyledons</taxon>
        <taxon>Gunneridae</taxon>
        <taxon>Pentapetalae</taxon>
        <taxon>rosids</taxon>
        <taxon>fabids</taxon>
        <taxon>Fabales</taxon>
        <taxon>Fabaceae</taxon>
        <taxon>Papilionoideae</taxon>
        <taxon>50 kb inversion clade</taxon>
        <taxon>NPAAA clade</taxon>
        <taxon>indigoferoid/millettioid clade</taxon>
        <taxon>Phaseoleae</taxon>
        <taxon>Glycine</taxon>
        <taxon>Glycine subgen. Soja</taxon>
    </lineage>
</organism>
<evidence type="ECO:0000313" key="3">
    <source>
        <dbReference type="EMBL" id="RZC05112.1"/>
    </source>
</evidence>
<evidence type="ECO:0000256" key="1">
    <source>
        <dbReference type="SAM" id="Coils"/>
    </source>
</evidence>
<dbReference type="EMBL" id="QZWG01000006">
    <property type="protein sequence ID" value="RZC05112.1"/>
    <property type="molecule type" value="Genomic_DNA"/>
</dbReference>
<dbReference type="Gramene" id="XM_028378683.1">
    <property type="protein sequence ID" value="XP_028234484.1"/>
    <property type="gene ID" value="LOC114414415"/>
</dbReference>